<evidence type="ECO:0000256" key="2">
    <source>
        <dbReference type="ARBA" id="ARBA00008497"/>
    </source>
</evidence>
<evidence type="ECO:0000256" key="6">
    <source>
        <dbReference type="ARBA" id="ARBA00023065"/>
    </source>
</evidence>
<feature type="transmembrane region" description="Helical" evidence="9">
    <location>
        <begin position="115"/>
        <end position="135"/>
    </location>
</feature>
<organism evidence="10 11">
    <name type="scientific">Fukomys damarensis</name>
    <name type="common">Damaraland mole rat</name>
    <name type="synonym">Cryptomys damarensis</name>
    <dbReference type="NCBI Taxonomy" id="885580"/>
    <lineage>
        <taxon>Eukaryota</taxon>
        <taxon>Metazoa</taxon>
        <taxon>Chordata</taxon>
        <taxon>Craniata</taxon>
        <taxon>Vertebrata</taxon>
        <taxon>Euteleostomi</taxon>
        <taxon>Mammalia</taxon>
        <taxon>Eutheria</taxon>
        <taxon>Euarchontoglires</taxon>
        <taxon>Glires</taxon>
        <taxon>Rodentia</taxon>
        <taxon>Hystricomorpha</taxon>
        <taxon>Bathyergidae</taxon>
        <taxon>Fukomys</taxon>
    </lineage>
</organism>
<dbReference type="Proteomes" id="UP000028990">
    <property type="component" value="Unassembled WGS sequence"/>
</dbReference>
<comment type="similarity">
    <text evidence="2">Belongs to the CALHM family.</text>
</comment>
<name>A0A091D8W5_FUKDA</name>
<dbReference type="eggNOG" id="ENOG502RKQ2">
    <property type="taxonomic scope" value="Eukaryota"/>
</dbReference>
<accession>A0A091D8W5</accession>
<keyword evidence="6" id="KW-0406">Ion transport</keyword>
<evidence type="ECO:0000256" key="5">
    <source>
        <dbReference type="ARBA" id="ARBA00022989"/>
    </source>
</evidence>
<evidence type="ECO:0000256" key="3">
    <source>
        <dbReference type="ARBA" id="ARBA00022448"/>
    </source>
</evidence>
<evidence type="ECO:0000256" key="4">
    <source>
        <dbReference type="ARBA" id="ARBA00022692"/>
    </source>
</evidence>
<dbReference type="GO" id="GO:0005261">
    <property type="term" value="F:monoatomic cation channel activity"/>
    <property type="evidence" value="ECO:0007669"/>
    <property type="project" value="TreeGrafter"/>
</dbReference>
<keyword evidence="7 9" id="KW-0472">Membrane</keyword>
<keyword evidence="8" id="KW-0407">Ion channel</keyword>
<gene>
    <name evidence="10" type="ORF">H920_19349</name>
</gene>
<dbReference type="EMBL" id="KN125130">
    <property type="protein sequence ID" value="KFO19246.1"/>
    <property type="molecule type" value="Genomic_DNA"/>
</dbReference>
<reference evidence="10 11" key="1">
    <citation type="submission" date="2013-11" db="EMBL/GenBank/DDBJ databases">
        <title>The Damaraland mole rat (Fukomys damarensis) genome and evolution of African mole rats.</title>
        <authorList>
            <person name="Gladyshev V.N."/>
            <person name="Fang X."/>
        </authorList>
    </citation>
    <scope>NUCLEOTIDE SEQUENCE [LARGE SCALE GENOMIC DNA]</scope>
    <source>
        <tissue evidence="10">Liver</tissue>
    </source>
</reference>
<keyword evidence="4 9" id="KW-0812">Transmembrane</keyword>
<evidence type="ECO:0000256" key="1">
    <source>
        <dbReference type="ARBA" id="ARBA00004141"/>
    </source>
</evidence>
<feature type="transmembrane region" description="Helical" evidence="9">
    <location>
        <begin position="27"/>
        <end position="48"/>
    </location>
</feature>
<keyword evidence="11" id="KW-1185">Reference proteome</keyword>
<keyword evidence="5 9" id="KW-1133">Transmembrane helix</keyword>
<keyword evidence="3" id="KW-0813">Transport</keyword>
<proteinExistence type="inferred from homology"/>
<dbReference type="PANTHER" id="PTHR32261:SF5">
    <property type="entry name" value="CALCIUM HOMEOSTASIS MODULATOR PROTEIN 4"/>
    <property type="match status" value="1"/>
</dbReference>
<sequence>MWTFSSKYCCSCGPPQRRISPLERRLACLRFFGITGRALVAPLTWLAVTLLKGTYYECAASEFASVDHYSVFDKVTSSKREELLAGFPCDRPSASSDMILVRDEVALLHRYQSQMLGWILITLATTAILVSCCLARCCSPLPILQHHYWTHHLENERELFEQAAEEHSRLLIQQRLKQLFGFVPGSEDVTQIRIPSCQDWREISAPSVLCMEDATQSLYSSLGERVVGDSEEEKSGGIELKP</sequence>
<evidence type="ECO:0000256" key="8">
    <source>
        <dbReference type="ARBA" id="ARBA00023303"/>
    </source>
</evidence>
<dbReference type="Pfam" id="PF14798">
    <property type="entry name" value="Ca_hom_mod"/>
    <property type="match status" value="1"/>
</dbReference>
<protein>
    <submittedName>
        <fullName evidence="10">Protein FAM26D</fullName>
    </submittedName>
</protein>
<dbReference type="InterPro" id="IPR029569">
    <property type="entry name" value="CALHM"/>
</dbReference>
<evidence type="ECO:0000313" key="11">
    <source>
        <dbReference type="Proteomes" id="UP000028990"/>
    </source>
</evidence>
<comment type="subcellular location">
    <subcellularLocation>
        <location evidence="1">Membrane</location>
        <topology evidence="1">Multi-pass membrane protein</topology>
    </subcellularLocation>
</comment>
<evidence type="ECO:0000256" key="9">
    <source>
        <dbReference type="SAM" id="Phobius"/>
    </source>
</evidence>
<evidence type="ECO:0000256" key="7">
    <source>
        <dbReference type="ARBA" id="ARBA00023136"/>
    </source>
</evidence>
<dbReference type="PANTHER" id="PTHR32261">
    <property type="entry name" value="CALCIUM HOMEOSTASIS MODULATOR PROTEIN"/>
    <property type="match status" value="1"/>
</dbReference>
<dbReference type="GO" id="GO:0005886">
    <property type="term" value="C:plasma membrane"/>
    <property type="evidence" value="ECO:0007669"/>
    <property type="project" value="TreeGrafter"/>
</dbReference>
<dbReference type="GO" id="GO:1904669">
    <property type="term" value="P:ATP export"/>
    <property type="evidence" value="ECO:0007669"/>
    <property type="project" value="UniProtKB-ARBA"/>
</dbReference>
<dbReference type="STRING" id="885580.ENSFDAP00000013892"/>
<dbReference type="AlphaFoldDB" id="A0A091D8W5"/>
<evidence type="ECO:0000313" key="10">
    <source>
        <dbReference type="EMBL" id="KFO19246.1"/>
    </source>
</evidence>